<accession>A0A6A2Y2R6</accession>
<dbReference type="GO" id="GO:0005886">
    <property type="term" value="C:plasma membrane"/>
    <property type="evidence" value="ECO:0007669"/>
    <property type="project" value="UniProtKB-SubCell"/>
</dbReference>
<proteinExistence type="predicted"/>
<name>A0A6A2Y2R6_HIBSY</name>
<dbReference type="InterPro" id="IPR001245">
    <property type="entry name" value="Ser-Thr/Tyr_kinase_cat_dom"/>
</dbReference>
<dbReference type="AlphaFoldDB" id="A0A6A2Y2R6"/>
<dbReference type="PROSITE" id="PS50011">
    <property type="entry name" value="PROTEIN_KINASE_DOM"/>
    <property type="match status" value="1"/>
</dbReference>
<protein>
    <submittedName>
        <fullName evidence="7">Serine/threonine-protein kinase</fullName>
    </submittedName>
</protein>
<keyword evidence="7" id="KW-0808">Transferase</keyword>
<keyword evidence="7" id="KW-0418">Kinase</keyword>
<organism evidence="7 8">
    <name type="scientific">Hibiscus syriacus</name>
    <name type="common">Rose of Sharon</name>
    <dbReference type="NCBI Taxonomy" id="106335"/>
    <lineage>
        <taxon>Eukaryota</taxon>
        <taxon>Viridiplantae</taxon>
        <taxon>Streptophyta</taxon>
        <taxon>Embryophyta</taxon>
        <taxon>Tracheophyta</taxon>
        <taxon>Spermatophyta</taxon>
        <taxon>Magnoliopsida</taxon>
        <taxon>eudicotyledons</taxon>
        <taxon>Gunneridae</taxon>
        <taxon>Pentapetalae</taxon>
        <taxon>rosids</taxon>
        <taxon>malvids</taxon>
        <taxon>Malvales</taxon>
        <taxon>Malvaceae</taxon>
        <taxon>Malvoideae</taxon>
        <taxon>Hibiscus</taxon>
    </lineage>
</organism>
<dbReference type="Gene3D" id="1.10.510.10">
    <property type="entry name" value="Transferase(Phosphotransferase) domain 1"/>
    <property type="match status" value="1"/>
</dbReference>
<comment type="caution">
    <text evidence="7">The sequence shown here is derived from an EMBL/GenBank/DDBJ whole genome shotgun (WGS) entry which is preliminary data.</text>
</comment>
<evidence type="ECO:0000313" key="7">
    <source>
        <dbReference type="EMBL" id="KAE8662364.1"/>
    </source>
</evidence>
<dbReference type="GO" id="GO:0004713">
    <property type="term" value="F:protein tyrosine kinase activity"/>
    <property type="evidence" value="ECO:0007669"/>
    <property type="project" value="InterPro"/>
</dbReference>
<dbReference type="GO" id="GO:0005524">
    <property type="term" value="F:ATP binding"/>
    <property type="evidence" value="ECO:0007669"/>
    <property type="project" value="InterPro"/>
</dbReference>
<dbReference type="Pfam" id="PF07714">
    <property type="entry name" value="PK_Tyr_Ser-Thr"/>
    <property type="match status" value="1"/>
</dbReference>
<dbReference type="GO" id="GO:0004674">
    <property type="term" value="F:protein serine/threonine kinase activity"/>
    <property type="evidence" value="ECO:0007669"/>
    <property type="project" value="UniProtKB-KW"/>
</dbReference>
<evidence type="ECO:0000256" key="4">
    <source>
        <dbReference type="ARBA" id="ARBA00023288"/>
    </source>
</evidence>
<dbReference type="InterPro" id="IPR000719">
    <property type="entry name" value="Prot_kinase_dom"/>
</dbReference>
<feature type="region of interest" description="Disordered" evidence="5">
    <location>
        <begin position="1"/>
        <end position="31"/>
    </location>
</feature>
<dbReference type="SMART" id="SM00219">
    <property type="entry name" value="TyrKc"/>
    <property type="match status" value="1"/>
</dbReference>
<evidence type="ECO:0000256" key="2">
    <source>
        <dbReference type="ARBA" id="ARBA00022527"/>
    </source>
</evidence>
<comment type="subcellular location">
    <subcellularLocation>
        <location evidence="1">Cell membrane</location>
        <topology evidence="1">Lipid-anchor</topology>
    </subcellularLocation>
</comment>
<evidence type="ECO:0000259" key="6">
    <source>
        <dbReference type="PROSITE" id="PS50011"/>
    </source>
</evidence>
<dbReference type="InterPro" id="IPR011009">
    <property type="entry name" value="Kinase-like_dom_sf"/>
</dbReference>
<feature type="domain" description="Protein kinase" evidence="6">
    <location>
        <begin position="1"/>
        <end position="243"/>
    </location>
</feature>
<dbReference type="SUPFAM" id="SSF56112">
    <property type="entry name" value="Protein kinase-like (PK-like)"/>
    <property type="match status" value="1"/>
</dbReference>
<evidence type="ECO:0000256" key="5">
    <source>
        <dbReference type="SAM" id="MobiDB-lite"/>
    </source>
</evidence>
<dbReference type="PANTHER" id="PTHR47985:SF31">
    <property type="entry name" value="SERINE_THREONINE-PROTEIN KINASE PBL26-RELATED"/>
    <property type="match status" value="1"/>
</dbReference>
<keyword evidence="2" id="KW-0723">Serine/threonine-protein kinase</keyword>
<dbReference type="PANTHER" id="PTHR47985">
    <property type="entry name" value="OS07G0668900 PROTEIN"/>
    <property type="match status" value="1"/>
</dbReference>
<dbReference type="EMBL" id="VEPZ02001706">
    <property type="protein sequence ID" value="KAE8662364.1"/>
    <property type="molecule type" value="Genomic_DNA"/>
</dbReference>
<evidence type="ECO:0000256" key="3">
    <source>
        <dbReference type="ARBA" id="ARBA00023136"/>
    </source>
</evidence>
<dbReference type="InterPro" id="IPR020635">
    <property type="entry name" value="Tyr_kinase_cat_dom"/>
</dbReference>
<reference evidence="7" key="1">
    <citation type="submission" date="2019-09" db="EMBL/GenBank/DDBJ databases">
        <title>Draft genome information of white flower Hibiscus syriacus.</title>
        <authorList>
            <person name="Kim Y.-M."/>
        </authorList>
    </citation>
    <scope>NUCLEOTIDE SEQUENCE [LARGE SCALE GENOMIC DNA]</scope>
    <source>
        <strain evidence="7">YM2019G1</strain>
    </source>
</reference>
<keyword evidence="3" id="KW-0472">Membrane</keyword>
<evidence type="ECO:0000313" key="8">
    <source>
        <dbReference type="Proteomes" id="UP000436088"/>
    </source>
</evidence>
<sequence length="243" mass="27437">MHDAFVSMSTDDDVPQPRAPEPEILEISDDSKDNKNNIEAQTFSFRELAMATKNFRRECLLGEGGFGRVYKGKLEKMGQIDCTLYMRIILITMASCTIQTLYCADGDQRLHGLRIHAVRIFRGPLLDIRPHRKPLDWYTRMKIALGASKDTDFGLAKLGPVGDKTHVSSRVMRTYGYCATEYQRTGRLTVKSDVFSFGVVLHELITGRRAIDTTRPGKKQNLVAWVGHFPLLSPLSTFLSFTC</sequence>
<evidence type="ECO:0000256" key="1">
    <source>
        <dbReference type="ARBA" id="ARBA00004193"/>
    </source>
</evidence>
<dbReference type="Gene3D" id="3.30.200.20">
    <property type="entry name" value="Phosphorylase Kinase, domain 1"/>
    <property type="match status" value="1"/>
</dbReference>
<keyword evidence="8" id="KW-1185">Reference proteome</keyword>
<gene>
    <name evidence="7" type="ORF">F3Y22_tig00113338pilonHSYRG00037</name>
</gene>
<dbReference type="Proteomes" id="UP000436088">
    <property type="component" value="Unassembled WGS sequence"/>
</dbReference>
<keyword evidence="4" id="KW-0449">Lipoprotein</keyword>